<organism evidence="1 2">
    <name type="scientific">Pseudomonas nitroreducens</name>
    <dbReference type="NCBI Taxonomy" id="46680"/>
    <lineage>
        <taxon>Bacteria</taxon>
        <taxon>Pseudomonadati</taxon>
        <taxon>Pseudomonadota</taxon>
        <taxon>Gammaproteobacteria</taxon>
        <taxon>Pseudomonadales</taxon>
        <taxon>Pseudomonadaceae</taxon>
        <taxon>Pseudomonas</taxon>
    </lineage>
</organism>
<dbReference type="InterPro" id="IPR038607">
    <property type="entry name" value="PhoD-like_sf"/>
</dbReference>
<gene>
    <name evidence="1" type="ORF">CEG18_09965</name>
</gene>
<proteinExistence type="predicted"/>
<accession>A0A246FA53</accession>
<evidence type="ECO:0008006" key="3">
    <source>
        <dbReference type="Google" id="ProtNLM"/>
    </source>
</evidence>
<evidence type="ECO:0000313" key="2">
    <source>
        <dbReference type="Proteomes" id="UP000198145"/>
    </source>
</evidence>
<dbReference type="InterPro" id="IPR029052">
    <property type="entry name" value="Metallo-depent_PP-like"/>
</dbReference>
<evidence type="ECO:0000313" key="1">
    <source>
        <dbReference type="EMBL" id="OWP51183.1"/>
    </source>
</evidence>
<name>A0A246FA53_PSENT</name>
<dbReference type="AlphaFoldDB" id="A0A246FA53"/>
<protein>
    <recommendedName>
        <fullName evidence="3">PhoD-like phosphatase metallophosphatase domain-containing protein</fullName>
    </recommendedName>
</protein>
<dbReference type="SUPFAM" id="SSF56300">
    <property type="entry name" value="Metallo-dependent phosphatases"/>
    <property type="match status" value="1"/>
</dbReference>
<dbReference type="Gene3D" id="3.60.21.70">
    <property type="entry name" value="PhoD-like phosphatase"/>
    <property type="match status" value="1"/>
</dbReference>
<dbReference type="EMBL" id="NJBA01000003">
    <property type="protein sequence ID" value="OWP51183.1"/>
    <property type="molecule type" value="Genomic_DNA"/>
</dbReference>
<dbReference type="Proteomes" id="UP000198145">
    <property type="component" value="Unassembled WGS sequence"/>
</dbReference>
<reference evidence="1 2" key="1">
    <citation type="submission" date="2017-06" db="EMBL/GenBank/DDBJ databases">
        <title>Draft genome of Pseudomonas nitroreducens DF05.</title>
        <authorList>
            <person name="Iyer R."/>
        </authorList>
    </citation>
    <scope>NUCLEOTIDE SEQUENCE [LARGE SCALE GENOMIC DNA]</scope>
    <source>
        <strain evidence="1 2">DF05</strain>
    </source>
</reference>
<sequence>MILSARPLVADPGKLRLWVGAFGLPDAPAQLPLPIFLCGASQLLPRPADRWFAVRDRQTGKNGKNGRPLNYQGVFELDSPAPSEVVELTVRLLDAQSTARFRSMPATVSSWQGGGFTLLLSSCYYQDTDDGVFDGLAGRLLQRPDLVLLVGDQVYMDFPQLEDVPSSQPAISKFFAEKYAKHFLSREFGGRGLHSLLQLAPTACIPDDHELWNNFPEPSYLMLGTHSATQYQLLSTAARETYEDFQLGGGQRTADGAQRFVVDPLHFLLLDARFDRDRETSARYGLFTQRSEQDLLDWSHDLLQAHWAGNTAIGVLAVGQILFDQPLGFIDSALDKNLYSYSQFQVLLTVIRTLATAGVPVLYLSGDVHYSRVAKARYISTAHDCLFEVISSPSSLLRYLSSSPKRPPDTLDSKRFETVDDSYLDSGNMVSTLTFVRAGDSVDVSVINYSLERGRRSGRAAPVTFRMTPRR</sequence>
<dbReference type="RefSeq" id="WP_088417348.1">
    <property type="nucleotide sequence ID" value="NZ_NJBA01000003.1"/>
</dbReference>
<comment type="caution">
    <text evidence="1">The sequence shown here is derived from an EMBL/GenBank/DDBJ whole genome shotgun (WGS) entry which is preliminary data.</text>
</comment>